<organism evidence="2 3">
    <name type="scientific">Enterococcus canis</name>
    <dbReference type="NCBI Taxonomy" id="214095"/>
    <lineage>
        <taxon>Bacteria</taxon>
        <taxon>Bacillati</taxon>
        <taxon>Bacillota</taxon>
        <taxon>Bacilli</taxon>
        <taxon>Lactobacillales</taxon>
        <taxon>Enterococcaceae</taxon>
        <taxon>Enterococcus</taxon>
    </lineage>
</organism>
<feature type="domain" description="Core" evidence="1">
    <location>
        <begin position="1"/>
        <end position="113"/>
    </location>
</feature>
<proteinExistence type="predicted"/>
<evidence type="ECO:0000313" key="3">
    <source>
        <dbReference type="Proteomes" id="UP000181884"/>
    </source>
</evidence>
<evidence type="ECO:0000313" key="2">
    <source>
        <dbReference type="EMBL" id="OJG20218.1"/>
    </source>
</evidence>
<dbReference type="SUPFAM" id="SSF89360">
    <property type="entry name" value="HesB-like domain"/>
    <property type="match status" value="1"/>
</dbReference>
<reference evidence="2 3" key="1">
    <citation type="submission" date="2014-12" db="EMBL/GenBank/DDBJ databases">
        <title>Draft genome sequences of 29 type strains of Enterococci.</title>
        <authorList>
            <person name="Zhong Z."/>
            <person name="Sun Z."/>
            <person name="Liu W."/>
            <person name="Zhang W."/>
            <person name="Zhang H."/>
        </authorList>
    </citation>
    <scope>NUCLEOTIDE SEQUENCE [LARGE SCALE GENOMIC DNA]</scope>
    <source>
        <strain evidence="2 3">DSM 17029</strain>
    </source>
</reference>
<name>A0A1L8RKF6_9ENTE</name>
<comment type="caution">
    <text evidence="2">The sequence shown here is derived from an EMBL/GenBank/DDBJ whole genome shotgun (WGS) entry which is preliminary data.</text>
</comment>
<sequence length="116" mass="12830">MYLTVTDAAQAKLEPYIEAGAKVVLDLDDGVGAYSKMGVCSLDTSFRILILDKVQESKDYALTLDSNVGEVLIKDYSKMYLDEDMTLDVKDRFNTLYLKSPSGVLDGNVPIVDLRP</sequence>
<keyword evidence="3" id="KW-1185">Reference proteome</keyword>
<protein>
    <recommendedName>
        <fullName evidence="1">Core domain-containing protein</fullName>
    </recommendedName>
</protein>
<dbReference type="Proteomes" id="UP000181884">
    <property type="component" value="Unassembled WGS sequence"/>
</dbReference>
<dbReference type="InterPro" id="IPR035903">
    <property type="entry name" value="HesB-like_dom_sf"/>
</dbReference>
<gene>
    <name evidence="2" type="ORF">RU97_GL000451</name>
</gene>
<evidence type="ECO:0000259" key="1">
    <source>
        <dbReference type="Pfam" id="PF01521"/>
    </source>
</evidence>
<dbReference type="Gene3D" id="2.60.300.12">
    <property type="entry name" value="HesB-like domain"/>
    <property type="match status" value="1"/>
</dbReference>
<dbReference type="AlphaFoldDB" id="A0A1L8RKF6"/>
<accession>A0A1L8RKF6</accession>
<dbReference type="Pfam" id="PF01521">
    <property type="entry name" value="Fe-S_biosyn"/>
    <property type="match status" value="1"/>
</dbReference>
<dbReference type="EMBL" id="JXKH01000001">
    <property type="protein sequence ID" value="OJG20218.1"/>
    <property type="molecule type" value="Genomic_DNA"/>
</dbReference>
<dbReference type="STRING" id="214095.RU97_GL000451"/>
<dbReference type="RefSeq" id="WP_067392429.1">
    <property type="nucleotide sequence ID" value="NZ_JXKH01000001.1"/>
</dbReference>
<dbReference type="InterPro" id="IPR000361">
    <property type="entry name" value="ATAP_core_dom"/>
</dbReference>